<protein>
    <submittedName>
        <fullName evidence="1">Uncharacterized protein</fullName>
    </submittedName>
</protein>
<proteinExistence type="predicted"/>
<accession>A0ABU0AI87</accession>
<dbReference type="RefSeq" id="WP_307475803.1">
    <property type="nucleotide sequence ID" value="NZ_JAUSUB010000011.1"/>
</dbReference>
<dbReference type="EMBL" id="JAUSUB010000011">
    <property type="protein sequence ID" value="MDQ0270968.1"/>
    <property type="molecule type" value="Genomic_DNA"/>
</dbReference>
<evidence type="ECO:0000313" key="1">
    <source>
        <dbReference type="EMBL" id="MDQ0270968.1"/>
    </source>
</evidence>
<sequence>MKTFTMVLDYYHDDFEISIEMNHTYTADDVDSAIDVARELEKMNCFSFKPYYDKAQGLIVLNKINNECFDDVFVSNYIFYDQSRGDYLHHDLENGTTLYPVVNPVCFVEMNMVQFINSFERKNKDILLSKDKIYFDSSSFGVREVNI</sequence>
<comment type="caution">
    <text evidence="1">The sequence shown here is derived from an EMBL/GenBank/DDBJ whole genome shotgun (WGS) entry which is preliminary data.</text>
</comment>
<name>A0ABU0AI87_9BACI</name>
<organism evidence="1 2">
    <name type="scientific">Cytobacillus purgationiresistens</name>
    <dbReference type="NCBI Taxonomy" id="863449"/>
    <lineage>
        <taxon>Bacteria</taxon>
        <taxon>Bacillati</taxon>
        <taxon>Bacillota</taxon>
        <taxon>Bacilli</taxon>
        <taxon>Bacillales</taxon>
        <taxon>Bacillaceae</taxon>
        <taxon>Cytobacillus</taxon>
    </lineage>
</organism>
<keyword evidence="2" id="KW-1185">Reference proteome</keyword>
<dbReference type="Proteomes" id="UP001238088">
    <property type="component" value="Unassembled WGS sequence"/>
</dbReference>
<evidence type="ECO:0000313" key="2">
    <source>
        <dbReference type="Proteomes" id="UP001238088"/>
    </source>
</evidence>
<gene>
    <name evidence="1" type="ORF">J2S17_002854</name>
</gene>
<reference evidence="1 2" key="1">
    <citation type="submission" date="2023-07" db="EMBL/GenBank/DDBJ databases">
        <title>Genomic Encyclopedia of Type Strains, Phase IV (KMG-IV): sequencing the most valuable type-strain genomes for metagenomic binning, comparative biology and taxonomic classification.</title>
        <authorList>
            <person name="Goeker M."/>
        </authorList>
    </citation>
    <scope>NUCLEOTIDE SEQUENCE [LARGE SCALE GENOMIC DNA]</scope>
    <source>
        <strain evidence="1 2">DSM 23494</strain>
    </source>
</reference>